<proteinExistence type="predicted"/>
<gene>
    <name evidence="3" type="ORF">DILT_LOCUS7587</name>
</gene>
<keyword evidence="4" id="KW-1185">Reference proteome</keyword>
<dbReference type="InterPro" id="IPR039739">
    <property type="entry name" value="MAG2/RNF10"/>
</dbReference>
<evidence type="ECO:0000313" key="3">
    <source>
        <dbReference type="EMBL" id="VDN11756.1"/>
    </source>
</evidence>
<keyword evidence="2" id="KW-0963">Cytoplasm</keyword>
<dbReference type="PANTHER" id="PTHR12983">
    <property type="entry name" value="RING FINGER 10 FAMILY MEMBER"/>
    <property type="match status" value="1"/>
</dbReference>
<dbReference type="EMBL" id="UYRU01052189">
    <property type="protein sequence ID" value="VDN11756.1"/>
    <property type="molecule type" value="Genomic_DNA"/>
</dbReference>
<organism evidence="3 4">
    <name type="scientific">Dibothriocephalus latus</name>
    <name type="common">Fish tapeworm</name>
    <name type="synonym">Diphyllobothrium latum</name>
    <dbReference type="NCBI Taxonomy" id="60516"/>
    <lineage>
        <taxon>Eukaryota</taxon>
        <taxon>Metazoa</taxon>
        <taxon>Spiralia</taxon>
        <taxon>Lophotrochozoa</taxon>
        <taxon>Platyhelminthes</taxon>
        <taxon>Cestoda</taxon>
        <taxon>Eucestoda</taxon>
        <taxon>Diphyllobothriidea</taxon>
        <taxon>Diphyllobothriidae</taxon>
        <taxon>Dibothriocephalus</taxon>
    </lineage>
</organism>
<evidence type="ECO:0000256" key="2">
    <source>
        <dbReference type="ARBA" id="ARBA00022490"/>
    </source>
</evidence>
<protein>
    <submittedName>
        <fullName evidence="3">Uncharacterized protein</fullName>
    </submittedName>
</protein>
<dbReference type="GO" id="GO:0000976">
    <property type="term" value="F:transcription cis-regulatory region binding"/>
    <property type="evidence" value="ECO:0007669"/>
    <property type="project" value="TreeGrafter"/>
</dbReference>
<dbReference type="PANTHER" id="PTHR12983:SF9">
    <property type="entry name" value="E3 UBIQUITIN-PROTEIN LIGASE RNF10"/>
    <property type="match status" value="1"/>
</dbReference>
<dbReference type="Proteomes" id="UP000281553">
    <property type="component" value="Unassembled WGS sequence"/>
</dbReference>
<dbReference type="OrthoDB" id="302966at2759"/>
<evidence type="ECO:0000313" key="4">
    <source>
        <dbReference type="Proteomes" id="UP000281553"/>
    </source>
</evidence>
<accession>A0A3P7P1G4</accession>
<name>A0A3P7P1G4_DIBLA</name>
<comment type="subcellular location">
    <subcellularLocation>
        <location evidence="1">Cytoplasm</location>
    </subcellularLocation>
</comment>
<dbReference type="GO" id="GO:0045944">
    <property type="term" value="P:positive regulation of transcription by RNA polymerase II"/>
    <property type="evidence" value="ECO:0007669"/>
    <property type="project" value="TreeGrafter"/>
</dbReference>
<reference evidence="3 4" key="1">
    <citation type="submission" date="2018-11" db="EMBL/GenBank/DDBJ databases">
        <authorList>
            <consortium name="Pathogen Informatics"/>
        </authorList>
    </citation>
    <scope>NUCLEOTIDE SEQUENCE [LARGE SCALE GENOMIC DNA]</scope>
</reference>
<evidence type="ECO:0000256" key="1">
    <source>
        <dbReference type="ARBA" id="ARBA00004496"/>
    </source>
</evidence>
<sequence>MEPYGSSIFSKIVVRQDLRRRYRYLSHLPIGRPFYFVELDLQPPTVSQKTLDEMSDLLLARSRKREQQLQKEMLLTLAKEEAENRIPTLPLGCRLVAHADLTEVPTDEDFVPLCEMSDVQSGTSRFNRSFASVSKVGASAVVDSHRIANFPERGDGETNRRVGYICAAELWPSLTEASPITTTNSGAWALISFSAPDAGMLHATCCGFGGYVDFSHYNIRLFYILLPSLQLRDLENYRSRRHIPPLLQNSSITLNRVWT</sequence>
<dbReference type="GO" id="GO:0005737">
    <property type="term" value="C:cytoplasm"/>
    <property type="evidence" value="ECO:0007669"/>
    <property type="project" value="UniProtKB-SubCell"/>
</dbReference>
<dbReference type="AlphaFoldDB" id="A0A3P7P1G4"/>